<proteinExistence type="predicted"/>
<dbReference type="GO" id="GO:0016747">
    <property type="term" value="F:acyltransferase activity, transferring groups other than amino-acyl groups"/>
    <property type="evidence" value="ECO:0007669"/>
    <property type="project" value="InterPro"/>
</dbReference>
<feature type="domain" description="N-acetyltransferase" evidence="1">
    <location>
        <begin position="5"/>
        <end position="162"/>
    </location>
</feature>
<dbReference type="Gene3D" id="3.40.630.30">
    <property type="match status" value="1"/>
</dbReference>
<evidence type="ECO:0000313" key="2">
    <source>
        <dbReference type="EMBL" id="OQD53073.1"/>
    </source>
</evidence>
<evidence type="ECO:0000313" key="3">
    <source>
        <dbReference type="Proteomes" id="UP000184286"/>
    </source>
</evidence>
<protein>
    <recommendedName>
        <fullName evidence="1">N-acetyltransferase domain-containing protein</fullName>
    </recommendedName>
</protein>
<dbReference type="OrthoDB" id="4938828at2"/>
<organism evidence="2 3">
    <name type="scientific">Streptomyces phaeoluteigriseus</name>
    <dbReference type="NCBI Taxonomy" id="114686"/>
    <lineage>
        <taxon>Bacteria</taxon>
        <taxon>Bacillati</taxon>
        <taxon>Actinomycetota</taxon>
        <taxon>Actinomycetes</taxon>
        <taxon>Kitasatosporales</taxon>
        <taxon>Streptomycetaceae</taxon>
        <taxon>Streptomyces</taxon>
        <taxon>Streptomyces aurantiacus group</taxon>
    </lineage>
</organism>
<dbReference type="InterPro" id="IPR016181">
    <property type="entry name" value="Acyl_CoA_acyltransferase"/>
</dbReference>
<dbReference type="Proteomes" id="UP000184286">
    <property type="component" value="Unassembled WGS sequence"/>
</dbReference>
<accession>A0A1V6MLB0</accession>
<reference evidence="2 3" key="2">
    <citation type="submission" date="2017-02" db="EMBL/GenBank/DDBJ databases">
        <title>Draft genome sequence of Streptomyces phaeoluteigriseus type strain DSM41896.</title>
        <authorList>
            <person name="Salih T.S."/>
            <person name="Algora Gallardo L."/>
            <person name="Melo Santos T."/>
            <person name="Filgueira Martinez S."/>
            <person name="Herron P.R."/>
        </authorList>
    </citation>
    <scope>NUCLEOTIDE SEQUENCE [LARGE SCALE GENOMIC DNA]</scope>
    <source>
        <strain evidence="2 3">DSM 41896</strain>
    </source>
</reference>
<comment type="caution">
    <text evidence="2">The sequence shown here is derived from an EMBL/GenBank/DDBJ whole genome shotgun (WGS) entry which is preliminary data.</text>
</comment>
<gene>
    <name evidence="2" type="ORF">BM536_034315</name>
</gene>
<dbReference type="STRING" id="114686.BM536_034315"/>
<dbReference type="AlphaFoldDB" id="A0A1V6MLB0"/>
<dbReference type="SUPFAM" id="SSF55729">
    <property type="entry name" value="Acyl-CoA N-acyltransferases (Nat)"/>
    <property type="match status" value="1"/>
</dbReference>
<dbReference type="RefSeq" id="WP_073499007.1">
    <property type="nucleotide sequence ID" value="NZ_MPOH02000019.1"/>
</dbReference>
<reference evidence="3" key="1">
    <citation type="submission" date="2016-11" db="EMBL/GenBank/DDBJ databases">
        <authorList>
            <person name="Schniete J.K."/>
            <person name="Salih T."/>
            <person name="Algora Gallardo L."/>
            <person name="Martinez Fernandez S."/>
            <person name="Herron P.R."/>
        </authorList>
    </citation>
    <scope>NUCLEOTIDE SEQUENCE [LARGE SCALE GENOMIC DNA]</scope>
    <source>
        <strain evidence="3">DSM 41896</strain>
    </source>
</reference>
<dbReference type="EMBL" id="MPOH02000019">
    <property type="protein sequence ID" value="OQD53073.1"/>
    <property type="molecule type" value="Genomic_DNA"/>
</dbReference>
<sequence length="166" mass="17351">MRSDVTLRPLDRNLLTDLLLAAVEDADPLEVMPPVEGPGGWTPERRAAFVGFHESRSLAADPVETTFAISASGRVVGAARLCPVEKRAGTAEAGVWIGRSHRGAGVGGAVLRLLLDRARAAGFASVYVSTTPHNLAVRALMAGIGADLVRDGDALTACVDLRADAR</sequence>
<name>A0A1V6MLB0_9ACTN</name>
<dbReference type="Pfam" id="PF00583">
    <property type="entry name" value="Acetyltransf_1"/>
    <property type="match status" value="1"/>
</dbReference>
<dbReference type="PROSITE" id="PS51186">
    <property type="entry name" value="GNAT"/>
    <property type="match status" value="1"/>
</dbReference>
<dbReference type="InterPro" id="IPR000182">
    <property type="entry name" value="GNAT_dom"/>
</dbReference>
<dbReference type="CDD" id="cd04301">
    <property type="entry name" value="NAT_SF"/>
    <property type="match status" value="1"/>
</dbReference>
<evidence type="ECO:0000259" key="1">
    <source>
        <dbReference type="PROSITE" id="PS51186"/>
    </source>
</evidence>